<dbReference type="GO" id="GO:0008270">
    <property type="term" value="F:zinc ion binding"/>
    <property type="evidence" value="ECO:0007669"/>
    <property type="project" value="InterPro"/>
</dbReference>
<dbReference type="PROSITE" id="PS00059">
    <property type="entry name" value="ADH_ZINC"/>
    <property type="match status" value="1"/>
</dbReference>
<dbReference type="SUPFAM" id="SSF51735">
    <property type="entry name" value="NAD(P)-binding Rossmann-fold domains"/>
    <property type="match status" value="1"/>
</dbReference>
<keyword evidence="4 6" id="KW-0862">Zinc</keyword>
<dbReference type="EMBL" id="KZ678135">
    <property type="protein sequence ID" value="PSN66807.1"/>
    <property type="molecule type" value="Genomic_DNA"/>
</dbReference>
<evidence type="ECO:0000313" key="9">
    <source>
        <dbReference type="Proteomes" id="UP000240883"/>
    </source>
</evidence>
<dbReference type="InterPro" id="IPR013154">
    <property type="entry name" value="ADH-like_N"/>
</dbReference>
<dbReference type="Pfam" id="PF08240">
    <property type="entry name" value="ADH_N"/>
    <property type="match status" value="1"/>
</dbReference>
<protein>
    <submittedName>
        <fullName evidence="8">NAD(P)-binding protein</fullName>
    </submittedName>
</protein>
<comment type="similarity">
    <text evidence="2 6">Belongs to the zinc-containing alcohol dehydrogenase family.</text>
</comment>
<evidence type="ECO:0000256" key="6">
    <source>
        <dbReference type="RuleBase" id="RU361277"/>
    </source>
</evidence>
<reference evidence="8 9" key="1">
    <citation type="journal article" date="2018" name="Front. Microbiol.">
        <title>Genome-Wide Analysis of Corynespora cassiicola Leaf Fall Disease Putative Effectors.</title>
        <authorList>
            <person name="Lopez D."/>
            <person name="Ribeiro S."/>
            <person name="Label P."/>
            <person name="Fumanal B."/>
            <person name="Venisse J.S."/>
            <person name="Kohler A."/>
            <person name="de Oliveira R.R."/>
            <person name="Labutti K."/>
            <person name="Lipzen A."/>
            <person name="Lail K."/>
            <person name="Bauer D."/>
            <person name="Ohm R.A."/>
            <person name="Barry K.W."/>
            <person name="Spatafora J."/>
            <person name="Grigoriev I.V."/>
            <person name="Martin F.M."/>
            <person name="Pujade-Renaud V."/>
        </authorList>
    </citation>
    <scope>NUCLEOTIDE SEQUENCE [LARGE SCALE GENOMIC DNA]</scope>
    <source>
        <strain evidence="8 9">Philippines</strain>
    </source>
</reference>
<dbReference type="STRING" id="1448308.A0A2T2NMZ6"/>
<dbReference type="Pfam" id="PF00107">
    <property type="entry name" value="ADH_zinc_N"/>
    <property type="match status" value="1"/>
</dbReference>
<evidence type="ECO:0000259" key="7">
    <source>
        <dbReference type="SMART" id="SM00829"/>
    </source>
</evidence>
<dbReference type="SMART" id="SM00829">
    <property type="entry name" value="PKS_ER"/>
    <property type="match status" value="1"/>
</dbReference>
<keyword evidence="3 6" id="KW-0479">Metal-binding</keyword>
<keyword evidence="9" id="KW-1185">Reference proteome</keyword>
<dbReference type="InterPro" id="IPR020843">
    <property type="entry name" value="ER"/>
</dbReference>
<dbReference type="InterPro" id="IPR011032">
    <property type="entry name" value="GroES-like_sf"/>
</dbReference>
<keyword evidence="5" id="KW-0560">Oxidoreductase</keyword>
<comment type="cofactor">
    <cofactor evidence="1 6">
        <name>Zn(2+)</name>
        <dbReference type="ChEBI" id="CHEBI:29105"/>
    </cofactor>
</comment>
<evidence type="ECO:0000256" key="2">
    <source>
        <dbReference type="ARBA" id="ARBA00008072"/>
    </source>
</evidence>
<dbReference type="AlphaFoldDB" id="A0A2T2NMZ6"/>
<dbReference type="InterPro" id="IPR013149">
    <property type="entry name" value="ADH-like_C"/>
</dbReference>
<dbReference type="InterPro" id="IPR036291">
    <property type="entry name" value="NAD(P)-bd_dom_sf"/>
</dbReference>
<evidence type="ECO:0000256" key="3">
    <source>
        <dbReference type="ARBA" id="ARBA00022723"/>
    </source>
</evidence>
<dbReference type="SUPFAM" id="SSF50129">
    <property type="entry name" value="GroES-like"/>
    <property type="match status" value="1"/>
</dbReference>
<dbReference type="PANTHER" id="PTHR43350:SF2">
    <property type="entry name" value="GROES-LIKE ZINC-BINDING ALCOHOL DEHYDROGENASE FAMILY PROTEIN"/>
    <property type="match status" value="1"/>
</dbReference>
<evidence type="ECO:0000256" key="1">
    <source>
        <dbReference type="ARBA" id="ARBA00001947"/>
    </source>
</evidence>
<dbReference type="Gene3D" id="3.90.180.10">
    <property type="entry name" value="Medium-chain alcohol dehydrogenases, catalytic domain"/>
    <property type="match status" value="1"/>
</dbReference>
<dbReference type="InterPro" id="IPR002328">
    <property type="entry name" value="ADH_Zn_CS"/>
</dbReference>
<evidence type="ECO:0000256" key="4">
    <source>
        <dbReference type="ARBA" id="ARBA00022833"/>
    </source>
</evidence>
<evidence type="ECO:0000313" key="8">
    <source>
        <dbReference type="EMBL" id="PSN66807.1"/>
    </source>
</evidence>
<accession>A0A2T2NMZ6</accession>
<sequence>MAFLNSTKAIIAHSPKNGEIDWKLSSVKLRDVGENEVLVRVVASGVCHSDIHLSLLPPEHARYPTVLGHEGAGVVVKVGGGVTHVKPEDKVLLSFDYCGEESCYNCEAETPGYCPKFAEKNLATTEGLYEFDGDRTAAGGFFGQSSFGGLAIAQRKSVINVEDLVKDEEELKLFAPFGCGIQTGAGSVTELADVSSKDAVVVVGIGGVGMGAVMAANIRGARTIIAIDRVQSRLDTAKAIGATHTINTTSFVDLKADIAKAIQDVEPEGPNVVVDTTGVVPIVETSFEVLHQRGQLVLIGIMAGKTLPLDLTTLLGSGKSIRGCIEGSAKPSKYIPQLIKWHREGKLPIEKLVKSYPVHEFKQAVEDMLDGTTIKPVLVW</sequence>
<dbReference type="Proteomes" id="UP000240883">
    <property type="component" value="Unassembled WGS sequence"/>
</dbReference>
<name>A0A2T2NMZ6_CORCC</name>
<organism evidence="8 9">
    <name type="scientific">Corynespora cassiicola Philippines</name>
    <dbReference type="NCBI Taxonomy" id="1448308"/>
    <lineage>
        <taxon>Eukaryota</taxon>
        <taxon>Fungi</taxon>
        <taxon>Dikarya</taxon>
        <taxon>Ascomycota</taxon>
        <taxon>Pezizomycotina</taxon>
        <taxon>Dothideomycetes</taxon>
        <taxon>Pleosporomycetidae</taxon>
        <taxon>Pleosporales</taxon>
        <taxon>Corynesporascaceae</taxon>
        <taxon>Corynespora</taxon>
    </lineage>
</organism>
<dbReference type="GO" id="GO:0016491">
    <property type="term" value="F:oxidoreductase activity"/>
    <property type="evidence" value="ECO:0007669"/>
    <property type="project" value="UniProtKB-KW"/>
</dbReference>
<proteinExistence type="inferred from homology"/>
<feature type="domain" description="Enoyl reductase (ER)" evidence="7">
    <location>
        <begin position="18"/>
        <end position="378"/>
    </location>
</feature>
<dbReference type="PANTHER" id="PTHR43350">
    <property type="entry name" value="NAD-DEPENDENT ALCOHOL DEHYDROGENASE"/>
    <property type="match status" value="1"/>
</dbReference>
<dbReference type="Gene3D" id="3.40.50.720">
    <property type="entry name" value="NAD(P)-binding Rossmann-like Domain"/>
    <property type="match status" value="1"/>
</dbReference>
<dbReference type="OrthoDB" id="1560166at2759"/>
<evidence type="ECO:0000256" key="5">
    <source>
        <dbReference type="ARBA" id="ARBA00023002"/>
    </source>
</evidence>
<gene>
    <name evidence="8" type="ORF">BS50DRAFT_634280</name>
</gene>